<organism evidence="2 3">
    <name type="scientific">Microbacterium terrae</name>
    <dbReference type="NCBI Taxonomy" id="69369"/>
    <lineage>
        <taxon>Bacteria</taxon>
        <taxon>Bacillati</taxon>
        <taxon>Actinomycetota</taxon>
        <taxon>Actinomycetes</taxon>
        <taxon>Micrococcales</taxon>
        <taxon>Microbacteriaceae</taxon>
        <taxon>Microbacterium</taxon>
    </lineage>
</organism>
<protein>
    <recommendedName>
        <fullName evidence="4">PH domain-containing protein</fullName>
    </recommendedName>
</protein>
<accession>A0A0M2H4C6</accession>
<reference evidence="2 3" key="1">
    <citation type="submission" date="2015-02" db="EMBL/GenBank/DDBJ databases">
        <title>Draft genome sequences of ten Microbacterium spp. with emphasis on heavy metal contaminated environments.</title>
        <authorList>
            <person name="Corretto E."/>
        </authorList>
    </citation>
    <scope>NUCLEOTIDE SEQUENCE [LARGE SCALE GENOMIC DNA]</scope>
    <source>
        <strain evidence="2 3">DSM 12510</strain>
    </source>
</reference>
<dbReference type="RefSeq" id="WP_045276685.1">
    <property type="nucleotide sequence ID" value="NZ_BAAAUP010000003.1"/>
</dbReference>
<dbReference type="EMBL" id="JYIZ01000055">
    <property type="protein sequence ID" value="KJL38526.1"/>
    <property type="molecule type" value="Genomic_DNA"/>
</dbReference>
<keyword evidence="1" id="KW-0472">Membrane</keyword>
<feature type="transmembrane region" description="Helical" evidence="1">
    <location>
        <begin position="85"/>
        <end position="107"/>
    </location>
</feature>
<keyword evidence="1" id="KW-1133">Transmembrane helix</keyword>
<dbReference type="AlphaFoldDB" id="A0A0M2H4C6"/>
<proteinExistence type="predicted"/>
<evidence type="ECO:0000256" key="1">
    <source>
        <dbReference type="SAM" id="Phobius"/>
    </source>
</evidence>
<evidence type="ECO:0008006" key="4">
    <source>
        <dbReference type="Google" id="ProtNLM"/>
    </source>
</evidence>
<dbReference type="STRING" id="92835.RS81_02800"/>
<keyword evidence="1" id="KW-0812">Transmembrane</keyword>
<comment type="caution">
    <text evidence="2">The sequence shown here is derived from an EMBL/GenBank/DDBJ whole genome shotgun (WGS) entry which is preliminary data.</text>
</comment>
<dbReference type="OrthoDB" id="4990523at2"/>
<keyword evidence="3" id="KW-1185">Reference proteome</keyword>
<gene>
    <name evidence="2" type="ORF">RS81_02800</name>
</gene>
<sequence>MTGAEVTDSALAKTGSFLARAVRMELRIYDSIGRAITRRPAIDRGGSGFTYHRPVLTILIIFIALSALEIPILDLIVHRWPVVRIIVLIVGIWGLTWMIGLLCAYFMRPHVVAPGGIRIREGLETEIFLSWDDIASVGRVRQVDPPKSPRFSDTEDGRLLSLRMQDETNIEIRLERPTSVRLAGRPPKGGIHDVEAVRLWTDDPTGYLAAVDRHMP</sequence>
<evidence type="ECO:0000313" key="3">
    <source>
        <dbReference type="Proteomes" id="UP000033956"/>
    </source>
</evidence>
<dbReference type="Proteomes" id="UP000033956">
    <property type="component" value="Unassembled WGS sequence"/>
</dbReference>
<name>A0A0M2H4C6_9MICO</name>
<feature type="transmembrane region" description="Helical" evidence="1">
    <location>
        <begin position="55"/>
        <end position="73"/>
    </location>
</feature>
<evidence type="ECO:0000313" key="2">
    <source>
        <dbReference type="EMBL" id="KJL38526.1"/>
    </source>
</evidence>
<dbReference type="PATRIC" id="fig|92835.4.peg.2836"/>